<dbReference type="OrthoDB" id="7874985at2"/>
<protein>
    <submittedName>
        <fullName evidence="1">Uncharacterized protein</fullName>
    </submittedName>
</protein>
<proteinExistence type="predicted"/>
<comment type="caution">
    <text evidence="1">The sequence shown here is derived from an EMBL/GenBank/DDBJ whole genome shotgun (WGS) entry which is preliminary data.</text>
</comment>
<keyword evidence="2" id="KW-1185">Reference proteome</keyword>
<name>A0A5C4N3W6_9RHOB</name>
<reference evidence="1 2" key="1">
    <citation type="submission" date="2019-06" db="EMBL/GenBank/DDBJ databases">
        <title>YIM 131921 draft genome.</title>
        <authorList>
            <person name="Jiang L."/>
        </authorList>
    </citation>
    <scope>NUCLEOTIDE SEQUENCE [LARGE SCALE GENOMIC DNA]</scope>
    <source>
        <strain evidence="1 2">YIM 131921</strain>
    </source>
</reference>
<gene>
    <name evidence="1" type="ORF">FHG66_06670</name>
</gene>
<evidence type="ECO:0000313" key="2">
    <source>
        <dbReference type="Proteomes" id="UP000305887"/>
    </source>
</evidence>
<dbReference type="EMBL" id="VDFU01000005">
    <property type="protein sequence ID" value="TNC51222.1"/>
    <property type="molecule type" value="Genomic_DNA"/>
</dbReference>
<evidence type="ECO:0000313" key="1">
    <source>
        <dbReference type="EMBL" id="TNC51222.1"/>
    </source>
</evidence>
<sequence>MRYIPFGAMILLVACTHGLNVGALVDPADAQRRGAVELRVKSDLPAILADVNQGGGPSLSAAMDAAQVPIADRPARSLQLRGDLALFQANPSALVSTLILYGS</sequence>
<dbReference type="PROSITE" id="PS51257">
    <property type="entry name" value="PROKAR_LIPOPROTEIN"/>
    <property type="match status" value="1"/>
</dbReference>
<dbReference type="RefSeq" id="WP_139075964.1">
    <property type="nucleotide sequence ID" value="NZ_VDFU01000005.1"/>
</dbReference>
<organism evidence="1 2">
    <name type="scientific">Rubellimicrobium rubrum</name>
    <dbReference type="NCBI Taxonomy" id="2585369"/>
    <lineage>
        <taxon>Bacteria</taxon>
        <taxon>Pseudomonadati</taxon>
        <taxon>Pseudomonadota</taxon>
        <taxon>Alphaproteobacteria</taxon>
        <taxon>Rhodobacterales</taxon>
        <taxon>Roseobacteraceae</taxon>
        <taxon>Rubellimicrobium</taxon>
    </lineage>
</organism>
<dbReference type="Proteomes" id="UP000305887">
    <property type="component" value="Unassembled WGS sequence"/>
</dbReference>
<accession>A0A5C4N3W6</accession>
<dbReference type="AlphaFoldDB" id="A0A5C4N3W6"/>